<name>A0A2N6CTS5_9GAMM</name>
<dbReference type="InterPro" id="IPR052521">
    <property type="entry name" value="Cell_div_SPOR-domain"/>
</dbReference>
<dbReference type="GO" id="GO:0042834">
    <property type="term" value="F:peptidoglycan binding"/>
    <property type="evidence" value="ECO:0007669"/>
    <property type="project" value="InterPro"/>
</dbReference>
<keyword evidence="2" id="KW-0812">Transmembrane</keyword>
<dbReference type="InterPro" id="IPR036680">
    <property type="entry name" value="SPOR-like_sf"/>
</dbReference>
<evidence type="ECO:0000313" key="4">
    <source>
        <dbReference type="EMBL" id="PLX60566.1"/>
    </source>
</evidence>
<dbReference type="GO" id="GO:0032506">
    <property type="term" value="P:cytokinetic process"/>
    <property type="evidence" value="ECO:0007669"/>
    <property type="project" value="TreeGrafter"/>
</dbReference>
<feature type="region of interest" description="Disordered" evidence="1">
    <location>
        <begin position="49"/>
        <end position="84"/>
    </location>
</feature>
<protein>
    <submittedName>
        <fullName evidence="4">SPOR domain-containing protein</fullName>
    </submittedName>
</protein>
<evidence type="ECO:0000313" key="5">
    <source>
        <dbReference type="Proteomes" id="UP000235015"/>
    </source>
</evidence>
<feature type="domain" description="SPOR" evidence="3">
    <location>
        <begin position="128"/>
        <end position="208"/>
    </location>
</feature>
<dbReference type="Gene3D" id="3.30.70.1070">
    <property type="entry name" value="Sporulation related repeat"/>
    <property type="match status" value="1"/>
</dbReference>
<comment type="caution">
    <text evidence="4">The sequence shown here is derived from an EMBL/GenBank/DDBJ whole genome shotgun (WGS) entry which is preliminary data.</text>
</comment>
<evidence type="ECO:0000259" key="3">
    <source>
        <dbReference type="PROSITE" id="PS51724"/>
    </source>
</evidence>
<dbReference type="PANTHER" id="PTHR38687:SF1">
    <property type="entry name" value="CELL DIVISION PROTEIN DEDD"/>
    <property type="match status" value="1"/>
</dbReference>
<proteinExistence type="predicted"/>
<feature type="compositionally biased region" description="Basic and acidic residues" evidence="1">
    <location>
        <begin position="64"/>
        <end position="75"/>
    </location>
</feature>
<sequence>MPRDYKSRATPQKKAKKQPVSGWVWFAGGLLIGLFVTLLVWLKLVPEGPRKPTPASVDRSYSAPREEVARREPEPPKAQSTPKPRFDFYTILPEMEVVVPDPEPEKEPAVAPANNGAAPVVSAGSKTGTASAYYMLQMGSFRKFTDADKLKASLALVGIEAEIQKFTLDGGEVFHRVRSGPYTSGQVNTLRTRLAQNNINSLVIKLKK</sequence>
<reference evidence="4 5" key="1">
    <citation type="submission" date="2017-11" db="EMBL/GenBank/DDBJ databases">
        <title>Genome-resolved metagenomics identifies genetic mobility, metabolic interactions, and unexpected diversity in perchlorate-reducing communities.</title>
        <authorList>
            <person name="Barnum T.P."/>
            <person name="Figueroa I.A."/>
            <person name="Carlstrom C.I."/>
            <person name="Lucas L.N."/>
            <person name="Engelbrektson A.L."/>
            <person name="Coates J.D."/>
        </authorList>
    </citation>
    <scope>NUCLEOTIDE SEQUENCE [LARGE SCALE GENOMIC DNA]</scope>
    <source>
        <strain evidence="4">BM301</strain>
    </source>
</reference>
<dbReference type="InterPro" id="IPR007730">
    <property type="entry name" value="SPOR-like_dom"/>
</dbReference>
<evidence type="ECO:0000256" key="2">
    <source>
        <dbReference type="SAM" id="Phobius"/>
    </source>
</evidence>
<dbReference type="GO" id="GO:0030428">
    <property type="term" value="C:cell septum"/>
    <property type="evidence" value="ECO:0007669"/>
    <property type="project" value="TreeGrafter"/>
</dbReference>
<dbReference type="EMBL" id="PKUN01000023">
    <property type="protein sequence ID" value="PLX60566.1"/>
    <property type="molecule type" value="Genomic_DNA"/>
</dbReference>
<keyword evidence="2" id="KW-0472">Membrane</keyword>
<dbReference type="GO" id="GO:0032153">
    <property type="term" value="C:cell division site"/>
    <property type="evidence" value="ECO:0007669"/>
    <property type="project" value="TreeGrafter"/>
</dbReference>
<dbReference type="Pfam" id="PF05036">
    <property type="entry name" value="SPOR"/>
    <property type="match status" value="1"/>
</dbReference>
<gene>
    <name evidence="4" type="ORF">C0630_14015</name>
</gene>
<dbReference type="Proteomes" id="UP000235015">
    <property type="component" value="Unassembled WGS sequence"/>
</dbReference>
<dbReference type="PROSITE" id="PS51724">
    <property type="entry name" value="SPOR"/>
    <property type="match status" value="1"/>
</dbReference>
<accession>A0A2N6CTS5</accession>
<dbReference type="RefSeq" id="WP_029132356.1">
    <property type="nucleotide sequence ID" value="NZ_CAXXYC010000004.1"/>
</dbReference>
<dbReference type="PANTHER" id="PTHR38687">
    <property type="entry name" value="CELL DIVISION PROTEIN DEDD-RELATED"/>
    <property type="match status" value="1"/>
</dbReference>
<evidence type="ECO:0000256" key="1">
    <source>
        <dbReference type="SAM" id="MobiDB-lite"/>
    </source>
</evidence>
<dbReference type="STRING" id="1111735.GCA_000428045_02211"/>
<keyword evidence="2" id="KW-1133">Transmembrane helix</keyword>
<organism evidence="4 5">
    <name type="scientific">Sedimenticola selenatireducens</name>
    <dbReference type="NCBI Taxonomy" id="191960"/>
    <lineage>
        <taxon>Bacteria</taxon>
        <taxon>Pseudomonadati</taxon>
        <taxon>Pseudomonadota</taxon>
        <taxon>Gammaproteobacteria</taxon>
        <taxon>Chromatiales</taxon>
        <taxon>Sedimenticolaceae</taxon>
        <taxon>Sedimenticola</taxon>
    </lineage>
</organism>
<feature type="transmembrane region" description="Helical" evidence="2">
    <location>
        <begin position="20"/>
        <end position="42"/>
    </location>
</feature>
<dbReference type="SUPFAM" id="SSF110997">
    <property type="entry name" value="Sporulation related repeat"/>
    <property type="match status" value="1"/>
</dbReference>
<dbReference type="AlphaFoldDB" id="A0A2N6CTS5"/>